<evidence type="ECO:0000256" key="1">
    <source>
        <dbReference type="ARBA" id="ARBA00012513"/>
    </source>
</evidence>
<protein>
    <recommendedName>
        <fullName evidence="1">non-specific serine/threonine protein kinase</fullName>
        <ecNumber evidence="1">2.7.11.1</ecNumber>
    </recommendedName>
</protein>
<dbReference type="PROSITE" id="PS50011">
    <property type="entry name" value="PROTEIN_KINASE_DOM"/>
    <property type="match status" value="1"/>
</dbReference>
<dbReference type="GO" id="GO:0004674">
    <property type="term" value="F:protein serine/threonine kinase activity"/>
    <property type="evidence" value="ECO:0007669"/>
    <property type="project" value="UniProtKB-KW"/>
</dbReference>
<evidence type="ECO:0000256" key="6">
    <source>
        <dbReference type="ARBA" id="ARBA00022840"/>
    </source>
</evidence>
<dbReference type="SMART" id="SM00220">
    <property type="entry name" value="S_TKc"/>
    <property type="match status" value="1"/>
</dbReference>
<evidence type="ECO:0000259" key="9">
    <source>
        <dbReference type="PROSITE" id="PS50011"/>
    </source>
</evidence>
<dbReference type="Gene3D" id="1.10.510.10">
    <property type="entry name" value="Transferase(Phosphotransferase) domain 1"/>
    <property type="match status" value="1"/>
</dbReference>
<dbReference type="STRING" id="60172.A0A1V6RKW2"/>
<comment type="caution">
    <text evidence="10">The sequence shown here is derived from an EMBL/GenBank/DDBJ whole genome shotgun (WGS) entry which is preliminary data.</text>
</comment>
<evidence type="ECO:0000256" key="4">
    <source>
        <dbReference type="ARBA" id="ARBA00022741"/>
    </source>
</evidence>
<evidence type="ECO:0000313" key="11">
    <source>
        <dbReference type="Proteomes" id="UP000191612"/>
    </source>
</evidence>
<dbReference type="GO" id="GO:0050684">
    <property type="term" value="P:regulation of mRNA processing"/>
    <property type="evidence" value="ECO:0007669"/>
    <property type="project" value="TreeGrafter"/>
</dbReference>
<dbReference type="Gene3D" id="3.30.200.20">
    <property type="entry name" value="Phosphorylase Kinase, domain 1"/>
    <property type="match status" value="1"/>
</dbReference>
<comment type="catalytic activity">
    <reaction evidence="7">
        <text>L-threonyl-[protein] + ATP = O-phospho-L-threonyl-[protein] + ADP + H(+)</text>
        <dbReference type="Rhea" id="RHEA:46608"/>
        <dbReference type="Rhea" id="RHEA-COMP:11060"/>
        <dbReference type="Rhea" id="RHEA-COMP:11605"/>
        <dbReference type="ChEBI" id="CHEBI:15378"/>
        <dbReference type="ChEBI" id="CHEBI:30013"/>
        <dbReference type="ChEBI" id="CHEBI:30616"/>
        <dbReference type="ChEBI" id="CHEBI:61977"/>
        <dbReference type="ChEBI" id="CHEBI:456216"/>
        <dbReference type="EC" id="2.7.11.1"/>
    </reaction>
</comment>
<evidence type="ECO:0000256" key="2">
    <source>
        <dbReference type="ARBA" id="ARBA00022527"/>
    </source>
</evidence>
<dbReference type="InterPro" id="IPR000719">
    <property type="entry name" value="Prot_kinase_dom"/>
</dbReference>
<dbReference type="Proteomes" id="UP000191612">
    <property type="component" value="Unassembled WGS sequence"/>
</dbReference>
<evidence type="ECO:0000256" key="5">
    <source>
        <dbReference type="ARBA" id="ARBA00022777"/>
    </source>
</evidence>
<dbReference type="EC" id="2.7.11.1" evidence="1"/>
<keyword evidence="4" id="KW-0547">Nucleotide-binding</keyword>
<name>A0A1V6RKW2_9EURO</name>
<dbReference type="InterPro" id="IPR011009">
    <property type="entry name" value="Kinase-like_dom_sf"/>
</dbReference>
<feature type="domain" description="Protein kinase" evidence="9">
    <location>
        <begin position="42"/>
        <end position="301"/>
    </location>
</feature>
<organism evidence="10 11">
    <name type="scientific">Penicillium solitum</name>
    <dbReference type="NCBI Taxonomy" id="60172"/>
    <lineage>
        <taxon>Eukaryota</taxon>
        <taxon>Fungi</taxon>
        <taxon>Dikarya</taxon>
        <taxon>Ascomycota</taxon>
        <taxon>Pezizomycotina</taxon>
        <taxon>Eurotiomycetes</taxon>
        <taxon>Eurotiomycetidae</taxon>
        <taxon>Eurotiales</taxon>
        <taxon>Aspergillaceae</taxon>
        <taxon>Penicillium</taxon>
    </lineage>
</organism>
<dbReference type="SUPFAM" id="SSF56112">
    <property type="entry name" value="Protein kinase-like (PK-like)"/>
    <property type="match status" value="1"/>
</dbReference>
<evidence type="ECO:0000313" key="10">
    <source>
        <dbReference type="EMBL" id="OQE02266.1"/>
    </source>
</evidence>
<dbReference type="PANTHER" id="PTHR47634">
    <property type="entry name" value="PROTEIN KINASE DOMAIN-CONTAINING PROTEIN-RELATED"/>
    <property type="match status" value="1"/>
</dbReference>
<dbReference type="GO" id="GO:0005737">
    <property type="term" value="C:cytoplasm"/>
    <property type="evidence" value="ECO:0007669"/>
    <property type="project" value="TreeGrafter"/>
</dbReference>
<dbReference type="GO" id="GO:0000245">
    <property type="term" value="P:spliceosomal complex assembly"/>
    <property type="evidence" value="ECO:0007669"/>
    <property type="project" value="TreeGrafter"/>
</dbReference>
<keyword evidence="6" id="KW-0067">ATP-binding</keyword>
<keyword evidence="3" id="KW-0808">Transferase</keyword>
<dbReference type="GO" id="GO:0005524">
    <property type="term" value="F:ATP binding"/>
    <property type="evidence" value="ECO:0007669"/>
    <property type="project" value="UniProtKB-KW"/>
</dbReference>
<gene>
    <name evidence="10" type="ORF">PENSOL_c002G03513</name>
</gene>
<keyword evidence="5" id="KW-0418">Kinase</keyword>
<proteinExistence type="predicted"/>
<reference evidence="11" key="1">
    <citation type="journal article" date="2017" name="Nat. Microbiol.">
        <title>Global analysis of biosynthetic gene clusters reveals vast potential of secondary metabolite production in Penicillium species.</title>
        <authorList>
            <person name="Nielsen J.C."/>
            <person name="Grijseels S."/>
            <person name="Prigent S."/>
            <person name="Ji B."/>
            <person name="Dainat J."/>
            <person name="Nielsen K.F."/>
            <person name="Frisvad J.C."/>
            <person name="Workman M."/>
            <person name="Nielsen J."/>
        </authorList>
    </citation>
    <scope>NUCLEOTIDE SEQUENCE [LARGE SCALE GENOMIC DNA]</scope>
    <source>
        <strain evidence="11">IBT 29525</strain>
    </source>
</reference>
<dbReference type="InterPro" id="IPR051334">
    <property type="entry name" value="SRPK"/>
</dbReference>
<dbReference type="GO" id="GO:0005634">
    <property type="term" value="C:nucleus"/>
    <property type="evidence" value="ECO:0007669"/>
    <property type="project" value="TreeGrafter"/>
</dbReference>
<dbReference type="AlphaFoldDB" id="A0A1V6RKW2"/>
<dbReference type="EMBL" id="MDYO01000002">
    <property type="protein sequence ID" value="OQE02266.1"/>
    <property type="molecule type" value="Genomic_DNA"/>
</dbReference>
<evidence type="ECO:0000256" key="8">
    <source>
        <dbReference type="ARBA" id="ARBA00048679"/>
    </source>
</evidence>
<dbReference type="Pfam" id="PF00069">
    <property type="entry name" value="Pkinase"/>
    <property type="match status" value="1"/>
</dbReference>
<sequence>MSMRTFITRTEDDVHRYTARSNKSSTSNRGPGMSQYRLIEDVEDLDSSEHGGYSTIWLAHDLQKAQYVAVKVVTADASDCTQEDSLISSLENAPSRPGKGVILPLVDTFWADGPNGKHKCIITPPARMSLFDAKEASTFGLFRPKVAQSIIAQLIQGVGFLHSEHVVYGGDLHLGNILLQFPEAIDRLSPSELYEKFGKPEAEAIVRLDGKPLTNGVPAQVFIPGWFGIRSEDIDFGEERIILSDFGESFNPHISPTFSSKTLPLLQPPEARFSDEPLSFAADIWTLACTIWEIAGYRPLF</sequence>
<evidence type="ECO:0000256" key="7">
    <source>
        <dbReference type="ARBA" id="ARBA00047899"/>
    </source>
</evidence>
<keyword evidence="11" id="KW-1185">Reference proteome</keyword>
<dbReference type="PANTHER" id="PTHR47634:SF9">
    <property type="entry name" value="PROTEIN KINASE DOMAIN-CONTAINING PROTEIN-RELATED"/>
    <property type="match status" value="1"/>
</dbReference>
<accession>A0A1V6RKW2</accession>
<evidence type="ECO:0000256" key="3">
    <source>
        <dbReference type="ARBA" id="ARBA00022679"/>
    </source>
</evidence>
<keyword evidence="2" id="KW-0723">Serine/threonine-protein kinase</keyword>
<comment type="catalytic activity">
    <reaction evidence="8">
        <text>L-seryl-[protein] + ATP = O-phospho-L-seryl-[protein] + ADP + H(+)</text>
        <dbReference type="Rhea" id="RHEA:17989"/>
        <dbReference type="Rhea" id="RHEA-COMP:9863"/>
        <dbReference type="Rhea" id="RHEA-COMP:11604"/>
        <dbReference type="ChEBI" id="CHEBI:15378"/>
        <dbReference type="ChEBI" id="CHEBI:29999"/>
        <dbReference type="ChEBI" id="CHEBI:30616"/>
        <dbReference type="ChEBI" id="CHEBI:83421"/>
        <dbReference type="ChEBI" id="CHEBI:456216"/>
        <dbReference type="EC" id="2.7.11.1"/>
    </reaction>
</comment>